<name>X1FFK5_9ZZZZ</name>
<protein>
    <submittedName>
        <fullName evidence="1">Uncharacterized protein</fullName>
    </submittedName>
</protein>
<accession>X1FFK5</accession>
<organism evidence="1">
    <name type="scientific">marine sediment metagenome</name>
    <dbReference type="NCBI Taxonomy" id="412755"/>
    <lineage>
        <taxon>unclassified sequences</taxon>
        <taxon>metagenomes</taxon>
        <taxon>ecological metagenomes</taxon>
    </lineage>
</organism>
<dbReference type="EMBL" id="BART01041693">
    <property type="protein sequence ID" value="GAH28174.1"/>
    <property type="molecule type" value="Genomic_DNA"/>
</dbReference>
<feature type="non-terminal residue" evidence="1">
    <location>
        <position position="57"/>
    </location>
</feature>
<reference evidence="1" key="1">
    <citation type="journal article" date="2014" name="Front. Microbiol.">
        <title>High frequency of phylogenetically diverse reductive dehalogenase-homologous genes in deep subseafloor sedimentary metagenomes.</title>
        <authorList>
            <person name="Kawai M."/>
            <person name="Futagami T."/>
            <person name="Toyoda A."/>
            <person name="Takaki Y."/>
            <person name="Nishi S."/>
            <person name="Hori S."/>
            <person name="Arai W."/>
            <person name="Tsubouchi T."/>
            <person name="Morono Y."/>
            <person name="Uchiyama I."/>
            <person name="Ito T."/>
            <person name="Fujiyama A."/>
            <person name="Inagaki F."/>
            <person name="Takami H."/>
        </authorList>
    </citation>
    <scope>NUCLEOTIDE SEQUENCE</scope>
    <source>
        <strain evidence="1">Expedition CK06-06</strain>
    </source>
</reference>
<proteinExistence type="predicted"/>
<gene>
    <name evidence="1" type="ORF">S01H4_66894</name>
</gene>
<feature type="non-terminal residue" evidence="1">
    <location>
        <position position="1"/>
    </location>
</feature>
<sequence length="57" mass="6522">KDGIVLYKKNYSNEENDVGIEEYFISAVESLETEATEPKIKTISMKDGKKIHYIPSK</sequence>
<comment type="caution">
    <text evidence="1">The sequence shown here is derived from an EMBL/GenBank/DDBJ whole genome shotgun (WGS) entry which is preliminary data.</text>
</comment>
<dbReference type="AlphaFoldDB" id="X1FFK5"/>
<evidence type="ECO:0000313" key="1">
    <source>
        <dbReference type="EMBL" id="GAH28174.1"/>
    </source>
</evidence>